<dbReference type="Proteomes" id="UP000245202">
    <property type="component" value="Unassembled WGS sequence"/>
</dbReference>
<evidence type="ECO:0000256" key="1">
    <source>
        <dbReference type="SAM" id="Phobius"/>
    </source>
</evidence>
<dbReference type="PANTHER" id="PTHR41324">
    <property type="entry name" value="MEMBRANE PROTEIN-RELATED"/>
    <property type="match status" value="1"/>
</dbReference>
<dbReference type="Pfam" id="PF09991">
    <property type="entry name" value="DUF2232"/>
    <property type="match status" value="1"/>
</dbReference>
<keyword evidence="1" id="KW-1133">Transmembrane helix</keyword>
<dbReference type="PANTHER" id="PTHR41324:SF1">
    <property type="entry name" value="DUF2232 DOMAIN-CONTAINING PROTEIN"/>
    <property type="match status" value="1"/>
</dbReference>
<organism evidence="2 3">
    <name type="scientific">Paenibacillus agaridevorans</name>
    <dbReference type="NCBI Taxonomy" id="171404"/>
    <lineage>
        <taxon>Bacteria</taxon>
        <taxon>Bacillati</taxon>
        <taxon>Bacillota</taxon>
        <taxon>Bacilli</taxon>
        <taxon>Bacillales</taxon>
        <taxon>Paenibacillaceae</taxon>
        <taxon>Paenibacillus</taxon>
    </lineage>
</organism>
<keyword evidence="1" id="KW-0472">Membrane</keyword>
<feature type="transmembrane region" description="Helical" evidence="1">
    <location>
        <begin position="166"/>
        <end position="193"/>
    </location>
</feature>
<keyword evidence="1" id="KW-0812">Transmembrane</keyword>
<gene>
    <name evidence="2" type="ORF">PAT3040_02732</name>
</gene>
<dbReference type="AlphaFoldDB" id="A0A2R5EXT1"/>
<accession>A0A2R5EXT1</accession>
<proteinExistence type="predicted"/>
<reference evidence="2 3" key="1">
    <citation type="submission" date="2017-08" db="EMBL/GenBank/DDBJ databases">
        <title>Substantial Increase in Enzyme Production by Combined Drug-Resistance Mutations in Paenibacillus agaridevorans.</title>
        <authorList>
            <person name="Tanaka Y."/>
            <person name="Funane K."/>
            <person name="Hosaka T."/>
            <person name="Shiwa Y."/>
            <person name="Fujita N."/>
            <person name="Miyazaki T."/>
            <person name="Yoshikawa H."/>
            <person name="Murakami K."/>
            <person name="Kasahara K."/>
            <person name="Inaoka T."/>
            <person name="Hiraga Y."/>
            <person name="Ochi K."/>
        </authorList>
    </citation>
    <scope>NUCLEOTIDE SEQUENCE [LARGE SCALE GENOMIC DNA]</scope>
    <source>
        <strain evidence="2 3">T-3040</strain>
    </source>
</reference>
<feature type="transmembrane region" description="Helical" evidence="1">
    <location>
        <begin position="65"/>
        <end position="88"/>
    </location>
</feature>
<feature type="transmembrane region" description="Helical" evidence="1">
    <location>
        <begin position="109"/>
        <end position="129"/>
    </location>
</feature>
<comment type="caution">
    <text evidence="2">The sequence shown here is derived from an EMBL/GenBank/DDBJ whole genome shotgun (WGS) entry which is preliminary data.</text>
</comment>
<dbReference type="InterPro" id="IPR018710">
    <property type="entry name" value="DUF2232"/>
</dbReference>
<evidence type="ECO:0008006" key="4">
    <source>
        <dbReference type="Google" id="ProtNLM"/>
    </source>
</evidence>
<feature type="transmembrane region" description="Helical" evidence="1">
    <location>
        <begin position="279"/>
        <end position="297"/>
    </location>
</feature>
<feature type="transmembrane region" description="Helical" evidence="1">
    <location>
        <begin position="20"/>
        <end position="45"/>
    </location>
</feature>
<sequence>MQTKLQEVNRLKTGLKPLLWSGAAFLLLLLLAVPVLNLPALLFMMVPYVVLYSTLSKGAFALHTIPVWVAAALIVGPAVLIIGLFFLLPGIAMGHLYRKKEPAAKVIRIVGVIVLAQLMLELLVFELFLDLSLLDEMSSMIRDVFDTVMAQNTLATEWTSSHTDTLIQVIINMIPLTFIILAYVLTVVSHYLARRIVNRSGLEVPAFPKARDWKLPRSLVIFYLIAYVMDLFMLSTSKAFLPVALMNLVPLLSYVFAIQAIGFFFYIAHHRDWNRAVPVLIAIPVLLIPPLSLIGVLDTAFPIRKAFVKSQ</sequence>
<evidence type="ECO:0000313" key="3">
    <source>
        <dbReference type="Proteomes" id="UP000245202"/>
    </source>
</evidence>
<evidence type="ECO:0000313" key="2">
    <source>
        <dbReference type="EMBL" id="GBG08164.1"/>
    </source>
</evidence>
<feature type="transmembrane region" description="Helical" evidence="1">
    <location>
        <begin position="240"/>
        <end position="267"/>
    </location>
</feature>
<protein>
    <recommendedName>
        <fullName evidence="4">DUF2232 domain-containing protein</fullName>
    </recommendedName>
</protein>
<dbReference type="EMBL" id="BDQX01000140">
    <property type="protein sequence ID" value="GBG08164.1"/>
    <property type="molecule type" value="Genomic_DNA"/>
</dbReference>
<feature type="transmembrane region" description="Helical" evidence="1">
    <location>
        <begin position="214"/>
        <end position="234"/>
    </location>
</feature>
<keyword evidence="3" id="KW-1185">Reference proteome</keyword>
<name>A0A2R5EXT1_9BACL</name>